<dbReference type="EMBL" id="LUTY01002187">
    <property type="protein sequence ID" value="OAD20684.1"/>
    <property type="molecule type" value="Genomic_DNA"/>
</dbReference>
<accession>A0A176RY91</accession>
<dbReference type="Pfam" id="PF14358">
    <property type="entry name" value="DUF4405"/>
    <property type="match status" value="1"/>
</dbReference>
<evidence type="ECO:0000313" key="4">
    <source>
        <dbReference type="Proteomes" id="UP000076962"/>
    </source>
</evidence>
<reference evidence="3 4" key="1">
    <citation type="submission" date="2016-05" db="EMBL/GenBank/DDBJ databases">
        <title>Single-cell genome of chain-forming Candidatus Thiomargarita nelsonii and comparison to other large sulfur-oxidizing bacteria.</title>
        <authorList>
            <person name="Winkel M."/>
            <person name="Salman V."/>
            <person name="Woyke T."/>
            <person name="Schulz-Vogt H."/>
            <person name="Richter M."/>
            <person name="Flood B."/>
            <person name="Bailey J."/>
            <person name="Amann R."/>
            <person name="Mussmann M."/>
        </authorList>
    </citation>
    <scope>NUCLEOTIDE SEQUENCE [LARGE SCALE GENOMIC DNA]</scope>
    <source>
        <strain evidence="3 4">THI036</strain>
    </source>
</reference>
<evidence type="ECO:0000259" key="2">
    <source>
        <dbReference type="Pfam" id="PF14358"/>
    </source>
</evidence>
<dbReference type="InterPro" id="IPR025517">
    <property type="entry name" value="DUF4405"/>
</dbReference>
<keyword evidence="1" id="KW-0472">Membrane</keyword>
<keyword evidence="1" id="KW-0812">Transmembrane</keyword>
<protein>
    <recommendedName>
        <fullName evidence="2">Flavinylation-associated cytochrome domain-containing protein</fullName>
    </recommendedName>
</protein>
<sequence length="188" mass="21454">VAFLVTWSFIVLTVTGIVLYIVPHGRVAYWVHWSLAGMEKEQWGWVHMMFGGVFIITGILHLYYNWKPFKKYFAVRIKGHLEFKQEIVVATALTLLIFVLSVLNIPPASWVIDLNSWIKGTWVTSPDLEPPFGHAEEVSLAGISRRMNIDLKKAMNELENNGIHIESQRDSLEKIARSNQTTPMAVYG</sequence>
<comment type="caution">
    <text evidence="3">The sequence shown here is derived from an EMBL/GenBank/DDBJ whole genome shotgun (WGS) entry which is preliminary data.</text>
</comment>
<feature type="transmembrane region" description="Helical" evidence="1">
    <location>
        <begin position="7"/>
        <end position="25"/>
    </location>
</feature>
<feature type="non-terminal residue" evidence="3">
    <location>
        <position position="188"/>
    </location>
</feature>
<feature type="transmembrane region" description="Helical" evidence="1">
    <location>
        <begin position="87"/>
        <end position="105"/>
    </location>
</feature>
<feature type="non-terminal residue" evidence="3">
    <location>
        <position position="1"/>
    </location>
</feature>
<feature type="domain" description="Flavinylation-associated cytochrome" evidence="2">
    <location>
        <begin position="2"/>
        <end position="66"/>
    </location>
</feature>
<keyword evidence="1" id="KW-1133">Transmembrane helix</keyword>
<dbReference type="AlphaFoldDB" id="A0A176RY91"/>
<proteinExistence type="predicted"/>
<evidence type="ECO:0000313" key="3">
    <source>
        <dbReference type="EMBL" id="OAD20684.1"/>
    </source>
</evidence>
<feature type="transmembrane region" description="Helical" evidence="1">
    <location>
        <begin position="45"/>
        <end position="66"/>
    </location>
</feature>
<organism evidence="3 4">
    <name type="scientific">Candidatus Thiomargarita nelsonii</name>
    <dbReference type="NCBI Taxonomy" id="1003181"/>
    <lineage>
        <taxon>Bacteria</taxon>
        <taxon>Pseudomonadati</taxon>
        <taxon>Pseudomonadota</taxon>
        <taxon>Gammaproteobacteria</taxon>
        <taxon>Thiotrichales</taxon>
        <taxon>Thiotrichaceae</taxon>
        <taxon>Thiomargarita</taxon>
    </lineage>
</organism>
<name>A0A176RY91_9GAMM</name>
<gene>
    <name evidence="3" type="ORF">THIOM_003596</name>
</gene>
<evidence type="ECO:0000256" key="1">
    <source>
        <dbReference type="SAM" id="Phobius"/>
    </source>
</evidence>
<keyword evidence="4" id="KW-1185">Reference proteome</keyword>
<dbReference type="Proteomes" id="UP000076962">
    <property type="component" value="Unassembled WGS sequence"/>
</dbReference>